<dbReference type="InterPro" id="IPR003728">
    <property type="entry name" value="Ribosome_maturation_RimP"/>
</dbReference>
<dbReference type="GO" id="GO:0000028">
    <property type="term" value="P:ribosomal small subunit assembly"/>
    <property type="evidence" value="ECO:0007669"/>
    <property type="project" value="TreeGrafter"/>
</dbReference>
<feature type="region of interest" description="Disordered" evidence="4">
    <location>
        <begin position="70"/>
        <end position="95"/>
    </location>
</feature>
<dbReference type="GO" id="GO:0006412">
    <property type="term" value="P:translation"/>
    <property type="evidence" value="ECO:0007669"/>
    <property type="project" value="TreeGrafter"/>
</dbReference>
<gene>
    <name evidence="3 6" type="primary">rimP</name>
    <name evidence="6" type="ORF">KL86DES1_20784</name>
</gene>
<keyword evidence="1 3" id="KW-0963">Cytoplasm</keyword>
<feature type="compositionally biased region" description="Low complexity" evidence="4">
    <location>
        <begin position="84"/>
        <end position="95"/>
    </location>
</feature>
<feature type="compositionally biased region" description="Basic residues" evidence="4">
    <location>
        <begin position="225"/>
        <end position="235"/>
    </location>
</feature>
<reference evidence="6" key="1">
    <citation type="submission" date="2016-08" db="EMBL/GenBank/DDBJ databases">
        <authorList>
            <person name="Seilhamer J.J."/>
        </authorList>
    </citation>
    <scope>NUCLEOTIDE SEQUENCE</scope>
    <source>
        <strain evidence="6">86-1</strain>
    </source>
</reference>
<dbReference type="Pfam" id="PF02576">
    <property type="entry name" value="RimP_N"/>
    <property type="match status" value="1"/>
</dbReference>
<evidence type="ECO:0000256" key="3">
    <source>
        <dbReference type="HAMAP-Rule" id="MF_01077"/>
    </source>
</evidence>
<dbReference type="Gene3D" id="3.30.300.70">
    <property type="entry name" value="RimP-like superfamily, N-terminal"/>
    <property type="match status" value="1"/>
</dbReference>
<name>A0A212L589_9BACT</name>
<evidence type="ECO:0000313" key="6">
    <source>
        <dbReference type="EMBL" id="SCM72698.1"/>
    </source>
</evidence>
<dbReference type="RefSeq" id="WP_179980332.1">
    <property type="nucleotide sequence ID" value="NZ_LT608333.1"/>
</dbReference>
<dbReference type="GO" id="GO:0005829">
    <property type="term" value="C:cytosol"/>
    <property type="evidence" value="ECO:0007669"/>
    <property type="project" value="TreeGrafter"/>
</dbReference>
<protein>
    <recommendedName>
        <fullName evidence="3">Ribosome maturation factor RimP</fullName>
    </recommendedName>
</protein>
<evidence type="ECO:0000256" key="1">
    <source>
        <dbReference type="ARBA" id="ARBA00022490"/>
    </source>
</evidence>
<dbReference type="EMBL" id="FMJC01000002">
    <property type="protein sequence ID" value="SCM72698.1"/>
    <property type="molecule type" value="Genomic_DNA"/>
</dbReference>
<dbReference type="InterPro" id="IPR028989">
    <property type="entry name" value="RimP_N"/>
</dbReference>
<proteinExistence type="inferred from homology"/>
<sequence length="269" mass="28554">MTDQALRETVIRLAQPVVHSLGLLVWGVEIARAGRTLVRLFVDVPTAPQADEHQAAPGVSVVSSAAGISDGFAPSDHSPDESSDTPAPAAPTSATIEQCEEISRHLALALEVEDSIPDAYVLEVSTPGLSRLFFSLEQMTRYVGDVVEARLHTPVASTDPAAHGGPRRIWRGTLTAVEEEGFVLAPVAISPEGDVEDENHPPVFLPWSSVRRATRMYIFKPPQKPGKKPGNKPRGKAAPAGKGGQTAKKKAASDKKTGNIVADNDHTAS</sequence>
<comment type="similarity">
    <text evidence="3">Belongs to the RimP family.</text>
</comment>
<dbReference type="SUPFAM" id="SSF75420">
    <property type="entry name" value="YhbC-like, N-terminal domain"/>
    <property type="match status" value="1"/>
</dbReference>
<organism evidence="6">
    <name type="scientific">uncultured Desulfovibrio sp</name>
    <dbReference type="NCBI Taxonomy" id="167968"/>
    <lineage>
        <taxon>Bacteria</taxon>
        <taxon>Pseudomonadati</taxon>
        <taxon>Thermodesulfobacteriota</taxon>
        <taxon>Desulfovibrionia</taxon>
        <taxon>Desulfovibrionales</taxon>
        <taxon>Desulfovibrionaceae</taxon>
        <taxon>Desulfovibrio</taxon>
        <taxon>environmental samples</taxon>
    </lineage>
</organism>
<dbReference type="PANTHER" id="PTHR33867">
    <property type="entry name" value="RIBOSOME MATURATION FACTOR RIMP"/>
    <property type="match status" value="1"/>
</dbReference>
<dbReference type="InterPro" id="IPR035956">
    <property type="entry name" value="RimP_N_sf"/>
</dbReference>
<evidence type="ECO:0000259" key="5">
    <source>
        <dbReference type="Pfam" id="PF02576"/>
    </source>
</evidence>
<keyword evidence="2 3" id="KW-0690">Ribosome biogenesis</keyword>
<accession>A0A212L589</accession>
<comment type="function">
    <text evidence="3">Required for maturation of 30S ribosomal subunits.</text>
</comment>
<comment type="subcellular location">
    <subcellularLocation>
        <location evidence="3">Cytoplasm</location>
    </subcellularLocation>
</comment>
<dbReference type="AlphaFoldDB" id="A0A212L589"/>
<feature type="domain" description="Ribosome maturation factor RimP N-terminal" evidence="5">
    <location>
        <begin position="93"/>
        <end position="129"/>
    </location>
</feature>
<dbReference type="HAMAP" id="MF_01077">
    <property type="entry name" value="RimP"/>
    <property type="match status" value="1"/>
</dbReference>
<evidence type="ECO:0000256" key="4">
    <source>
        <dbReference type="SAM" id="MobiDB-lite"/>
    </source>
</evidence>
<feature type="region of interest" description="Disordered" evidence="4">
    <location>
        <begin position="219"/>
        <end position="269"/>
    </location>
</feature>
<feature type="compositionally biased region" description="Basic and acidic residues" evidence="4">
    <location>
        <begin position="251"/>
        <end position="269"/>
    </location>
</feature>
<evidence type="ECO:0000256" key="2">
    <source>
        <dbReference type="ARBA" id="ARBA00022517"/>
    </source>
</evidence>
<dbReference type="PANTHER" id="PTHR33867:SF1">
    <property type="entry name" value="RIBOSOME MATURATION FACTOR RIMP"/>
    <property type="match status" value="1"/>
</dbReference>